<dbReference type="Pfam" id="PF02900">
    <property type="entry name" value="LigB"/>
    <property type="match status" value="1"/>
</dbReference>
<name>A0AAV8CQ50_9POAL</name>
<sequence length="140" mass="15585">MYPDADIPVCQLSVQSHRDATYHFNMGRALAPLLPEGVLIIGSGSTTHKLRTMFFDNRPPPAWASDFDNWVQDAVLSRRYDEVNHFYDKAPSAKIAQPLPDHLYPLHVTIGAAGGNPVSEIIHTSWTLVLSLTPPLRLLN</sequence>
<dbReference type="EMBL" id="JAMFTS010000004">
    <property type="protein sequence ID" value="KAJ4758015.1"/>
    <property type="molecule type" value="Genomic_DNA"/>
</dbReference>
<dbReference type="SUPFAM" id="SSF53213">
    <property type="entry name" value="LigB-like"/>
    <property type="match status" value="1"/>
</dbReference>
<dbReference type="PANTHER" id="PTHR30096">
    <property type="entry name" value="4,5-DOPA DIOXYGENASE EXTRADIOL-LIKE PROTEIN"/>
    <property type="match status" value="1"/>
</dbReference>
<dbReference type="GO" id="GO:0016702">
    <property type="term" value="F:oxidoreductase activity, acting on single donors with incorporation of molecular oxygen, incorporation of two atoms of oxygen"/>
    <property type="evidence" value="ECO:0007669"/>
    <property type="project" value="UniProtKB-ARBA"/>
</dbReference>
<dbReference type="GO" id="GO:0008270">
    <property type="term" value="F:zinc ion binding"/>
    <property type="evidence" value="ECO:0007669"/>
    <property type="project" value="InterPro"/>
</dbReference>
<keyword evidence="9" id="KW-1185">Reference proteome</keyword>
<accession>A0AAV8CQ50</accession>
<keyword evidence="4" id="KW-0862">Zinc</keyword>
<proteinExistence type="inferred from homology"/>
<keyword evidence="3" id="KW-0479">Metal-binding</keyword>
<reference evidence="8" key="1">
    <citation type="submission" date="2022-08" db="EMBL/GenBank/DDBJ databases">
        <authorList>
            <person name="Marques A."/>
        </authorList>
    </citation>
    <scope>NUCLEOTIDE SEQUENCE</scope>
    <source>
        <strain evidence="8">RhyPub2mFocal</strain>
        <tissue evidence="8">Leaves</tissue>
    </source>
</reference>
<dbReference type="InterPro" id="IPR014436">
    <property type="entry name" value="Extradiol_dOase_DODA"/>
</dbReference>
<dbReference type="PANTHER" id="PTHR30096:SF0">
    <property type="entry name" value="4,5-DOPA DIOXYGENASE EXTRADIOL-LIKE PROTEIN"/>
    <property type="match status" value="1"/>
</dbReference>
<evidence type="ECO:0000256" key="6">
    <source>
        <dbReference type="ARBA" id="ARBA00023002"/>
    </source>
</evidence>
<feature type="domain" description="Extradiol ring-cleavage dioxygenase class III enzyme subunit B" evidence="7">
    <location>
        <begin position="1"/>
        <end position="127"/>
    </location>
</feature>
<dbReference type="Gene3D" id="3.40.830.10">
    <property type="entry name" value="LigB-like"/>
    <property type="match status" value="1"/>
</dbReference>
<comment type="similarity">
    <text evidence="2">Belongs to the DODA-type extradiol aromatic ring-opening dioxygenase family.</text>
</comment>
<evidence type="ECO:0000256" key="4">
    <source>
        <dbReference type="ARBA" id="ARBA00022833"/>
    </source>
</evidence>
<comment type="cofactor">
    <cofactor evidence="1">
        <name>Zn(2+)</name>
        <dbReference type="ChEBI" id="CHEBI:29105"/>
    </cofactor>
</comment>
<protein>
    <recommendedName>
        <fullName evidence="7">Extradiol ring-cleavage dioxygenase class III enzyme subunit B domain-containing protein</fullName>
    </recommendedName>
</protein>
<evidence type="ECO:0000256" key="2">
    <source>
        <dbReference type="ARBA" id="ARBA00007581"/>
    </source>
</evidence>
<evidence type="ECO:0000256" key="3">
    <source>
        <dbReference type="ARBA" id="ARBA00022723"/>
    </source>
</evidence>
<dbReference type="AlphaFoldDB" id="A0AAV8CQ50"/>
<dbReference type="Proteomes" id="UP001140206">
    <property type="component" value="Chromosome 4"/>
</dbReference>
<dbReference type="InterPro" id="IPR004183">
    <property type="entry name" value="Xdiol_dOase_suB"/>
</dbReference>
<comment type="caution">
    <text evidence="8">The sequence shown here is derived from an EMBL/GenBank/DDBJ whole genome shotgun (WGS) entry which is preliminary data.</text>
</comment>
<evidence type="ECO:0000313" key="9">
    <source>
        <dbReference type="Proteomes" id="UP001140206"/>
    </source>
</evidence>
<gene>
    <name evidence="8" type="ORF">LUZ62_068390</name>
</gene>
<evidence type="ECO:0000256" key="1">
    <source>
        <dbReference type="ARBA" id="ARBA00001947"/>
    </source>
</evidence>
<dbReference type="GO" id="GO:0008198">
    <property type="term" value="F:ferrous iron binding"/>
    <property type="evidence" value="ECO:0007669"/>
    <property type="project" value="InterPro"/>
</dbReference>
<organism evidence="8 9">
    <name type="scientific">Rhynchospora pubera</name>
    <dbReference type="NCBI Taxonomy" id="906938"/>
    <lineage>
        <taxon>Eukaryota</taxon>
        <taxon>Viridiplantae</taxon>
        <taxon>Streptophyta</taxon>
        <taxon>Embryophyta</taxon>
        <taxon>Tracheophyta</taxon>
        <taxon>Spermatophyta</taxon>
        <taxon>Magnoliopsida</taxon>
        <taxon>Liliopsida</taxon>
        <taxon>Poales</taxon>
        <taxon>Cyperaceae</taxon>
        <taxon>Cyperoideae</taxon>
        <taxon>Rhynchosporeae</taxon>
        <taxon>Rhynchospora</taxon>
    </lineage>
</organism>
<evidence type="ECO:0000259" key="7">
    <source>
        <dbReference type="Pfam" id="PF02900"/>
    </source>
</evidence>
<evidence type="ECO:0000256" key="5">
    <source>
        <dbReference type="ARBA" id="ARBA00022964"/>
    </source>
</evidence>
<keyword evidence="5" id="KW-0223">Dioxygenase</keyword>
<dbReference type="CDD" id="cd07363">
    <property type="entry name" value="45_DOPA_Dioxygenase"/>
    <property type="match status" value="1"/>
</dbReference>
<evidence type="ECO:0000313" key="8">
    <source>
        <dbReference type="EMBL" id="KAJ4758015.1"/>
    </source>
</evidence>
<keyword evidence="6" id="KW-0560">Oxidoreductase</keyword>